<keyword evidence="2" id="KW-0472">Membrane</keyword>
<feature type="transmembrane region" description="Helical" evidence="2">
    <location>
        <begin position="229"/>
        <end position="256"/>
    </location>
</feature>
<evidence type="ECO:0000313" key="4">
    <source>
        <dbReference type="Proteomes" id="UP000274515"/>
    </source>
</evidence>
<evidence type="ECO:0000256" key="1">
    <source>
        <dbReference type="SAM" id="MobiDB-lite"/>
    </source>
</evidence>
<sequence length="264" mass="28159">MPSTAPPAPPAAPATAPDGNEAQEHGWIQEFLTGWFWGFFENIATSGLNAVLDWLAHSLLATPALDELPVVGQIWGGSQRIMLACSGLLITLAGLSAMAYQTLHTRASVKEILPRIAVAFTAANMSLFFGGKAIEFANALSVAVLVGDPGKAAETAAEFTNTLRGRLPQGEGQLSELYVIFTVLVLVVMIIAVLLTYVVRVALTVLLLIAAPLTLMCHALPHTEAVAYWWWRCFGGVLAVQVAQSLAFVATIRLFFLPGGVTLF</sequence>
<evidence type="ECO:0000313" key="3">
    <source>
        <dbReference type="EMBL" id="RRO17103.1"/>
    </source>
</evidence>
<dbReference type="Pfam" id="PF19590">
    <property type="entry name" value="TrbL_3"/>
    <property type="match status" value="1"/>
</dbReference>
<comment type="caution">
    <text evidence="3">The sequence shown here is derived from an EMBL/GenBank/DDBJ whole genome shotgun (WGS) entry which is preliminary data.</text>
</comment>
<feature type="compositionally biased region" description="Pro residues" evidence="1">
    <location>
        <begin position="1"/>
        <end position="12"/>
    </location>
</feature>
<gene>
    <name evidence="3" type="ORF">EIL87_12440</name>
</gene>
<feature type="transmembrane region" description="Helical" evidence="2">
    <location>
        <begin position="112"/>
        <end position="131"/>
    </location>
</feature>
<feature type="transmembrane region" description="Helical" evidence="2">
    <location>
        <begin position="81"/>
        <end position="100"/>
    </location>
</feature>
<dbReference type="InterPro" id="IPR045782">
    <property type="entry name" value="TrbL_3"/>
</dbReference>
<keyword evidence="4" id="KW-1185">Reference proteome</keyword>
<feature type="transmembrane region" description="Helical" evidence="2">
    <location>
        <begin position="177"/>
        <end position="198"/>
    </location>
</feature>
<proteinExistence type="predicted"/>
<dbReference type="Proteomes" id="UP000274515">
    <property type="component" value="Unassembled WGS sequence"/>
</dbReference>
<protein>
    <submittedName>
        <fullName evidence="3">Uncharacterized protein</fullName>
    </submittedName>
</protein>
<reference evidence="3 4" key="1">
    <citation type="submission" date="2018-11" db="EMBL/GenBank/DDBJ databases">
        <title>Saccharopolyspora rhizosphaerae sp. nov., an actinomycete isolated from rhizosphere soil in Thailand.</title>
        <authorList>
            <person name="Intra B."/>
            <person name="Euanorasetr J."/>
            <person name="Take A."/>
            <person name="Inahashi Y."/>
            <person name="Mori M."/>
            <person name="Panbangred W."/>
            <person name="Matsumoto A."/>
        </authorList>
    </citation>
    <scope>NUCLEOTIDE SEQUENCE [LARGE SCALE GENOMIC DNA]</scope>
    <source>
        <strain evidence="3 4">H219</strain>
    </source>
</reference>
<keyword evidence="2" id="KW-0812">Transmembrane</keyword>
<feature type="transmembrane region" description="Helical" evidence="2">
    <location>
        <begin position="205"/>
        <end position="223"/>
    </location>
</feature>
<dbReference type="EMBL" id="RSAA01000010">
    <property type="protein sequence ID" value="RRO17103.1"/>
    <property type="molecule type" value="Genomic_DNA"/>
</dbReference>
<organism evidence="3 4">
    <name type="scientific">Saccharopolyspora rhizosphaerae</name>
    <dbReference type="NCBI Taxonomy" id="2492662"/>
    <lineage>
        <taxon>Bacteria</taxon>
        <taxon>Bacillati</taxon>
        <taxon>Actinomycetota</taxon>
        <taxon>Actinomycetes</taxon>
        <taxon>Pseudonocardiales</taxon>
        <taxon>Pseudonocardiaceae</taxon>
        <taxon>Saccharopolyspora</taxon>
    </lineage>
</organism>
<feature type="region of interest" description="Disordered" evidence="1">
    <location>
        <begin position="1"/>
        <end position="20"/>
    </location>
</feature>
<dbReference type="OrthoDB" id="3417255at2"/>
<dbReference type="AlphaFoldDB" id="A0A3R8QB83"/>
<keyword evidence="2" id="KW-1133">Transmembrane helix</keyword>
<name>A0A3R8QB83_9PSEU</name>
<evidence type="ECO:0000256" key="2">
    <source>
        <dbReference type="SAM" id="Phobius"/>
    </source>
</evidence>
<accession>A0A3R8QB83</accession>